<evidence type="ECO:0000256" key="3">
    <source>
        <dbReference type="ARBA" id="ARBA00022801"/>
    </source>
</evidence>
<dbReference type="Pfam" id="PF16189">
    <property type="entry name" value="Creatinase_N_2"/>
    <property type="match status" value="1"/>
</dbReference>
<evidence type="ECO:0000256" key="1">
    <source>
        <dbReference type="ARBA" id="ARBA00008766"/>
    </source>
</evidence>
<dbReference type="InterPro" id="IPR000994">
    <property type="entry name" value="Pept_M24"/>
</dbReference>
<feature type="domain" description="Peptidase M24 C-terminal" evidence="7">
    <location>
        <begin position="595"/>
        <end position="655"/>
    </location>
</feature>
<keyword evidence="2" id="KW-0479">Metal-binding</keyword>
<feature type="domain" description="Creatinase N-terminal" evidence="6">
    <location>
        <begin position="50"/>
        <end position="193"/>
    </location>
</feature>
<dbReference type="Pfam" id="PF00557">
    <property type="entry name" value="Peptidase_M24"/>
    <property type="match status" value="1"/>
</dbReference>
<gene>
    <name evidence="8" type="ORF">ONE63_002732</name>
</gene>
<keyword evidence="4" id="KW-0812">Transmembrane</keyword>
<dbReference type="GO" id="GO:0004177">
    <property type="term" value="F:aminopeptidase activity"/>
    <property type="evidence" value="ECO:0007669"/>
    <property type="project" value="UniProtKB-ARBA"/>
</dbReference>
<dbReference type="Pfam" id="PF01321">
    <property type="entry name" value="Creatinase_N"/>
    <property type="match status" value="1"/>
</dbReference>
<dbReference type="InterPro" id="IPR050422">
    <property type="entry name" value="X-Pro_aminopeptidase_P"/>
</dbReference>
<evidence type="ECO:0000259" key="7">
    <source>
        <dbReference type="Pfam" id="PF16188"/>
    </source>
</evidence>
<dbReference type="InterPro" id="IPR032416">
    <property type="entry name" value="Peptidase_M24_C"/>
</dbReference>
<protein>
    <recommendedName>
        <fullName evidence="10">Xaa-Pro aminopeptidase 2</fullName>
    </recommendedName>
</protein>
<keyword evidence="3" id="KW-0378">Hydrolase</keyword>
<dbReference type="FunFam" id="3.90.230.10:FF:000009">
    <property type="entry name" value="xaa-Pro aminopeptidase 2"/>
    <property type="match status" value="1"/>
</dbReference>
<evidence type="ECO:0000259" key="5">
    <source>
        <dbReference type="Pfam" id="PF00557"/>
    </source>
</evidence>
<keyword evidence="4" id="KW-1133">Transmembrane helix</keyword>
<dbReference type="InterPro" id="IPR029149">
    <property type="entry name" value="Creatin/AminoP/Spt16_N"/>
</dbReference>
<evidence type="ECO:0008006" key="10">
    <source>
        <dbReference type="Google" id="ProtNLM"/>
    </source>
</evidence>
<dbReference type="Proteomes" id="UP001075354">
    <property type="component" value="Chromosome 13"/>
</dbReference>
<dbReference type="SUPFAM" id="SSF55920">
    <property type="entry name" value="Creatinase/aminopeptidase"/>
    <property type="match status" value="1"/>
</dbReference>
<evidence type="ECO:0000259" key="6">
    <source>
        <dbReference type="Pfam" id="PF01321"/>
    </source>
</evidence>
<evidence type="ECO:0000256" key="4">
    <source>
        <dbReference type="SAM" id="Phobius"/>
    </source>
</evidence>
<feature type="domain" description="Peptidase M24" evidence="5">
    <location>
        <begin position="368"/>
        <end position="581"/>
    </location>
</feature>
<dbReference type="Pfam" id="PF16188">
    <property type="entry name" value="Peptidase_M24_C"/>
    <property type="match status" value="1"/>
</dbReference>
<dbReference type="InterPro" id="IPR036005">
    <property type="entry name" value="Creatinase/aminopeptidase-like"/>
</dbReference>
<sequence length="693" mass="76940">MKLPPSAFCVAAAAAAAAEPLSGLPVPRLECDPLSLLPQPKQRVITAEQVAALRREMKGHGVHAYILPYGDEHQNEYVSDYNQRLRWLTGFSGAGASVAVVTRGTTLHADEHAVLWTDARFLELADVQLDCSWQLRQLRSPLQVADWLADVLSPGEKVAADPRLVGFAQWDLWYNRMYNEKSVELVEVEGVVDDTWRGRPPRPRLEAFVHQMGQRGLIWQSRVNEVRKLLRQRRLDGLVLTALDEVAWLLNIRGRDLPHAPLLTSYLVLTQEEAVLYMDRDKLTPRVETHLKAASCPRNRLCVSIRQYESFWTDLRRSSNRTTVWISNHPRLGASKAVQMAVAQWHNVHTEWSPIIALKSVKNAKERESMRQAHALDGAIMCQILSFLDGHVPEDPNWTESRLAARVDGLRRPEVGVLMTAFPTHVGYGPNGALPHYVPQDGGDLIIGKESTVVVDSGGQYENGTTDVARTLHFGRPSAAQVEAYTRVLQGLIDMSRAAVPASMGAHGLDSLARAAVWDGGENYGHPTGHGIGAFLNVHEEPNIFYGENTARLQVGNFITAEPGYYKKNDFGVRLENVLEVVLRNSTDGPDGPTFYEFLTATLVPFDVKLINVEMLSPQQRRWLNEYNARVRSEVGEVLKAKSDMAAFYWMLNQTLYVPEHCCPTAPAPAAAAAPSALAVLALAVVAVMMTSR</sequence>
<dbReference type="Gene3D" id="3.90.230.10">
    <property type="entry name" value="Creatinase/methionine aminopeptidase superfamily"/>
    <property type="match status" value="1"/>
</dbReference>
<dbReference type="Gene3D" id="3.40.350.10">
    <property type="entry name" value="Creatinase/prolidase N-terminal domain"/>
    <property type="match status" value="2"/>
</dbReference>
<dbReference type="PANTHER" id="PTHR43763">
    <property type="entry name" value="XAA-PRO AMINOPEPTIDASE 1"/>
    <property type="match status" value="1"/>
</dbReference>
<evidence type="ECO:0000313" key="9">
    <source>
        <dbReference type="Proteomes" id="UP001075354"/>
    </source>
</evidence>
<evidence type="ECO:0000256" key="2">
    <source>
        <dbReference type="ARBA" id="ARBA00022723"/>
    </source>
</evidence>
<dbReference type="AlphaFoldDB" id="A0AAV7X531"/>
<comment type="caution">
    <text evidence="8">The sequence shown here is derived from an EMBL/GenBank/DDBJ whole genome shotgun (WGS) entry which is preliminary data.</text>
</comment>
<accession>A0AAV7X531</accession>
<organism evidence="8 9">
    <name type="scientific">Megalurothrips usitatus</name>
    <name type="common">bean blossom thrips</name>
    <dbReference type="NCBI Taxonomy" id="439358"/>
    <lineage>
        <taxon>Eukaryota</taxon>
        <taxon>Metazoa</taxon>
        <taxon>Ecdysozoa</taxon>
        <taxon>Arthropoda</taxon>
        <taxon>Hexapoda</taxon>
        <taxon>Insecta</taxon>
        <taxon>Pterygota</taxon>
        <taxon>Neoptera</taxon>
        <taxon>Paraneoptera</taxon>
        <taxon>Thysanoptera</taxon>
        <taxon>Terebrantia</taxon>
        <taxon>Thripoidea</taxon>
        <taxon>Thripidae</taxon>
        <taxon>Megalurothrips</taxon>
    </lineage>
</organism>
<dbReference type="GO" id="GO:0046872">
    <property type="term" value="F:metal ion binding"/>
    <property type="evidence" value="ECO:0007669"/>
    <property type="project" value="UniProtKB-KW"/>
</dbReference>
<dbReference type="EMBL" id="JAPTSV010000013">
    <property type="protein sequence ID" value="KAJ1521020.1"/>
    <property type="molecule type" value="Genomic_DNA"/>
</dbReference>
<name>A0AAV7X531_9NEOP</name>
<feature type="transmembrane region" description="Helical" evidence="4">
    <location>
        <begin position="670"/>
        <end position="690"/>
    </location>
</feature>
<dbReference type="GO" id="GO:0005737">
    <property type="term" value="C:cytoplasm"/>
    <property type="evidence" value="ECO:0007669"/>
    <property type="project" value="UniProtKB-ARBA"/>
</dbReference>
<keyword evidence="9" id="KW-1185">Reference proteome</keyword>
<dbReference type="PANTHER" id="PTHR43763:SF6">
    <property type="entry name" value="XAA-PRO AMINOPEPTIDASE 1"/>
    <property type="match status" value="1"/>
</dbReference>
<reference evidence="8" key="1">
    <citation type="submission" date="2022-12" db="EMBL/GenBank/DDBJ databases">
        <title>Chromosome-level genome assembly of the bean flower thrips Megalurothrips usitatus.</title>
        <authorList>
            <person name="Ma L."/>
            <person name="Liu Q."/>
            <person name="Li H."/>
            <person name="Cai W."/>
        </authorList>
    </citation>
    <scope>NUCLEOTIDE SEQUENCE</scope>
    <source>
        <strain evidence="8">Cailab_2022a</strain>
    </source>
</reference>
<evidence type="ECO:0000313" key="8">
    <source>
        <dbReference type="EMBL" id="KAJ1521020.1"/>
    </source>
</evidence>
<dbReference type="InterPro" id="IPR000587">
    <property type="entry name" value="Creatinase_N"/>
</dbReference>
<keyword evidence="4" id="KW-0472">Membrane</keyword>
<comment type="similarity">
    <text evidence="1">Belongs to the peptidase M24B family.</text>
</comment>
<proteinExistence type="inferred from homology"/>